<name>A0AA36N1E9_9DINO</name>
<comment type="caution">
    <text evidence="2">The sequence shown here is derived from an EMBL/GenBank/DDBJ whole genome shotgun (WGS) entry which is preliminary data.</text>
</comment>
<gene>
    <name evidence="2" type="ORF">EVOR1521_LOCUS14381</name>
</gene>
<proteinExistence type="predicted"/>
<organism evidence="2 3">
    <name type="scientific">Effrenium voratum</name>
    <dbReference type="NCBI Taxonomy" id="2562239"/>
    <lineage>
        <taxon>Eukaryota</taxon>
        <taxon>Sar</taxon>
        <taxon>Alveolata</taxon>
        <taxon>Dinophyceae</taxon>
        <taxon>Suessiales</taxon>
        <taxon>Symbiodiniaceae</taxon>
        <taxon>Effrenium</taxon>
    </lineage>
</organism>
<dbReference type="Proteomes" id="UP001178507">
    <property type="component" value="Unassembled WGS sequence"/>
</dbReference>
<reference evidence="2" key="1">
    <citation type="submission" date="2023-08" db="EMBL/GenBank/DDBJ databases">
        <authorList>
            <person name="Chen Y."/>
            <person name="Shah S."/>
            <person name="Dougan E. K."/>
            <person name="Thang M."/>
            <person name="Chan C."/>
        </authorList>
    </citation>
    <scope>NUCLEOTIDE SEQUENCE</scope>
</reference>
<evidence type="ECO:0000256" key="1">
    <source>
        <dbReference type="SAM" id="SignalP"/>
    </source>
</evidence>
<dbReference type="EMBL" id="CAUJNA010001713">
    <property type="protein sequence ID" value="CAJ1388542.1"/>
    <property type="molecule type" value="Genomic_DNA"/>
</dbReference>
<accession>A0AA36N1E9</accession>
<evidence type="ECO:0000313" key="2">
    <source>
        <dbReference type="EMBL" id="CAJ1388542.1"/>
    </source>
</evidence>
<protein>
    <submittedName>
        <fullName evidence="2">Uncharacterized protein</fullName>
    </submittedName>
</protein>
<feature type="signal peptide" evidence="1">
    <location>
        <begin position="1"/>
        <end position="18"/>
    </location>
</feature>
<keyword evidence="3" id="KW-1185">Reference proteome</keyword>
<dbReference type="AlphaFoldDB" id="A0AA36N1E9"/>
<keyword evidence="1" id="KW-0732">Signal</keyword>
<sequence>MKLFVTVLPLLLVQLLDGDLHAFTQHLLPTIVPCGPNCCKQLVGCSKLQLLREQLLAPTAPCLSPKSGAEECKDISNCWIYRVGWLRLSKRISNQADMSRYI</sequence>
<evidence type="ECO:0000313" key="3">
    <source>
        <dbReference type="Proteomes" id="UP001178507"/>
    </source>
</evidence>
<feature type="chain" id="PRO_5041430679" evidence="1">
    <location>
        <begin position="19"/>
        <end position="102"/>
    </location>
</feature>